<evidence type="ECO:0000313" key="2">
    <source>
        <dbReference type="EMBL" id="VAW68122.1"/>
    </source>
</evidence>
<gene>
    <name evidence="2" type="ORF">MNBD_GAMMA09-2432</name>
</gene>
<dbReference type="EMBL" id="UOFI01000115">
    <property type="protein sequence ID" value="VAW68122.1"/>
    <property type="molecule type" value="Genomic_DNA"/>
</dbReference>
<sequence>MVRSSILDMIKSDHIKWDVGGFICYSCLNHYRSVYVKKLMQDDLGELDTIEQEVAESLQKNSLLSENLNEEYEKSLSLGARISDKVAAFGGSWKFIIWSIIILALWIVFNSILLLSRPFDPYPFILLNLVLSMLAAFQAPIIMMSQNRQETRDRMRAENDYQVNLKAEMEVRVLNEKVDQLLHHEMHRFMKVQEIQMEMLNELHEK</sequence>
<organism evidence="2">
    <name type="scientific">hydrothermal vent metagenome</name>
    <dbReference type="NCBI Taxonomy" id="652676"/>
    <lineage>
        <taxon>unclassified sequences</taxon>
        <taxon>metagenomes</taxon>
        <taxon>ecological metagenomes</taxon>
    </lineage>
</organism>
<keyword evidence="1" id="KW-0472">Membrane</keyword>
<keyword evidence="1" id="KW-0812">Transmembrane</keyword>
<feature type="transmembrane region" description="Helical" evidence="1">
    <location>
        <begin position="95"/>
        <end position="116"/>
    </location>
</feature>
<dbReference type="Pfam" id="PF06210">
    <property type="entry name" value="DUF1003"/>
    <property type="match status" value="1"/>
</dbReference>
<reference evidence="2" key="1">
    <citation type="submission" date="2018-06" db="EMBL/GenBank/DDBJ databases">
        <authorList>
            <person name="Zhirakovskaya E."/>
        </authorList>
    </citation>
    <scope>NUCLEOTIDE SEQUENCE</scope>
</reference>
<name>A0A3B0XY90_9ZZZZ</name>
<dbReference type="InterPro" id="IPR010406">
    <property type="entry name" value="DUF1003"/>
</dbReference>
<evidence type="ECO:0000256" key="1">
    <source>
        <dbReference type="SAM" id="Phobius"/>
    </source>
</evidence>
<proteinExistence type="predicted"/>
<protein>
    <submittedName>
        <fullName evidence="2">Acid-resistant locus arl7</fullName>
    </submittedName>
</protein>
<dbReference type="PANTHER" id="PTHR41386">
    <property type="entry name" value="INTEGRAL MEMBRANE PROTEIN-RELATED"/>
    <property type="match status" value="1"/>
</dbReference>
<keyword evidence="1" id="KW-1133">Transmembrane helix</keyword>
<feature type="transmembrane region" description="Helical" evidence="1">
    <location>
        <begin position="122"/>
        <end position="145"/>
    </location>
</feature>
<dbReference type="AlphaFoldDB" id="A0A3B0XY90"/>
<accession>A0A3B0XY90</accession>
<dbReference type="PANTHER" id="PTHR41386:SF1">
    <property type="entry name" value="MEMBRANE PROTEIN"/>
    <property type="match status" value="1"/>
</dbReference>